<dbReference type="Proteomes" id="UP000256763">
    <property type="component" value="Unassembled WGS sequence"/>
</dbReference>
<dbReference type="InterPro" id="IPR007698">
    <property type="entry name" value="AlaDH/PNT_NAD(H)-bd"/>
</dbReference>
<comment type="caution">
    <text evidence="6">The sequence shown here is derived from an EMBL/GenBank/DDBJ whole genome shotgun (WGS) entry which is preliminary data.</text>
</comment>
<feature type="domain" description="Alanine dehydrogenase/pyridine nucleotide transhydrogenase N-terminal" evidence="5">
    <location>
        <begin position="4"/>
        <end position="138"/>
    </location>
</feature>
<gene>
    <name evidence="6" type="ORF">CAL65_04245</name>
</gene>
<organism evidence="6 7">
    <name type="scientific">Alkalilimnicola ehrlichii</name>
    <dbReference type="NCBI Taxonomy" id="351052"/>
    <lineage>
        <taxon>Bacteria</taxon>
        <taxon>Pseudomonadati</taxon>
        <taxon>Pseudomonadota</taxon>
        <taxon>Gammaproteobacteria</taxon>
        <taxon>Chromatiales</taxon>
        <taxon>Ectothiorhodospiraceae</taxon>
        <taxon>Alkalilimnicola</taxon>
    </lineage>
</organism>
<evidence type="ECO:0000259" key="5">
    <source>
        <dbReference type="SMART" id="SM01003"/>
    </source>
</evidence>
<keyword evidence="3" id="KW-0560">Oxidoreductase</keyword>
<dbReference type="Gene3D" id="3.40.50.720">
    <property type="entry name" value="NAD(P)-binding Rossmann-like Domain"/>
    <property type="match status" value="2"/>
</dbReference>
<evidence type="ECO:0000256" key="1">
    <source>
        <dbReference type="ARBA" id="ARBA00005689"/>
    </source>
</evidence>
<dbReference type="EC" id="1.4.1.1" evidence="2"/>
<dbReference type="InterPro" id="IPR007886">
    <property type="entry name" value="AlaDH/PNT_N"/>
</dbReference>
<comment type="similarity">
    <text evidence="1">Belongs to the AlaDH/PNT family.</text>
</comment>
<dbReference type="AlphaFoldDB" id="A0A3E0X2I2"/>
<dbReference type="Pfam" id="PF05222">
    <property type="entry name" value="AlaDh_PNT_N"/>
    <property type="match status" value="1"/>
</dbReference>
<dbReference type="SUPFAM" id="SSF51735">
    <property type="entry name" value="NAD(P)-binding Rossmann-fold domains"/>
    <property type="match status" value="1"/>
</dbReference>
<proteinExistence type="inferred from homology"/>
<dbReference type="NCBIfam" id="TIGR00518">
    <property type="entry name" value="alaDH"/>
    <property type="match status" value="1"/>
</dbReference>
<name>A0A3E0X2I2_9GAMM</name>
<protein>
    <recommendedName>
        <fullName evidence="2">alanine dehydrogenase</fullName>
        <ecNumber evidence="2">1.4.1.1</ecNumber>
    </recommendedName>
</protein>
<dbReference type="EMBL" id="NFZW01000003">
    <property type="protein sequence ID" value="RFA38562.1"/>
    <property type="molecule type" value="Genomic_DNA"/>
</dbReference>
<evidence type="ECO:0000313" key="6">
    <source>
        <dbReference type="EMBL" id="RFA38562.1"/>
    </source>
</evidence>
<dbReference type="SMART" id="SM01002">
    <property type="entry name" value="AlaDh_PNT_C"/>
    <property type="match status" value="1"/>
</dbReference>
<dbReference type="GO" id="GO:0005886">
    <property type="term" value="C:plasma membrane"/>
    <property type="evidence" value="ECO:0007669"/>
    <property type="project" value="TreeGrafter"/>
</dbReference>
<dbReference type="InterPro" id="IPR036291">
    <property type="entry name" value="NAD(P)-bd_dom_sf"/>
</dbReference>
<dbReference type="OrthoDB" id="9804592at2"/>
<dbReference type="PANTHER" id="PTHR42795:SF1">
    <property type="entry name" value="ALANINE DEHYDROGENASE"/>
    <property type="match status" value="1"/>
</dbReference>
<dbReference type="PANTHER" id="PTHR42795">
    <property type="entry name" value="ALANINE DEHYDROGENASE"/>
    <property type="match status" value="1"/>
</dbReference>
<dbReference type="GO" id="GO:0000286">
    <property type="term" value="F:alanine dehydrogenase activity"/>
    <property type="evidence" value="ECO:0007669"/>
    <property type="project" value="UniProtKB-EC"/>
</dbReference>
<dbReference type="SMART" id="SM01003">
    <property type="entry name" value="AlaDh_PNT_N"/>
    <property type="match status" value="1"/>
</dbReference>
<accession>A0A3E0X2I2</accession>
<evidence type="ECO:0000259" key="4">
    <source>
        <dbReference type="SMART" id="SM01002"/>
    </source>
</evidence>
<keyword evidence="7" id="KW-1185">Reference proteome</keyword>
<evidence type="ECO:0000256" key="3">
    <source>
        <dbReference type="ARBA" id="ARBA00023002"/>
    </source>
</evidence>
<feature type="domain" description="Alanine dehydrogenase/pyridine nucleotide transhydrogenase NAD(H)-binding" evidence="4">
    <location>
        <begin position="150"/>
        <end position="297"/>
    </location>
</feature>
<dbReference type="Pfam" id="PF01262">
    <property type="entry name" value="AlaDh_PNT_C"/>
    <property type="match status" value="1"/>
</dbReference>
<dbReference type="GO" id="GO:0042853">
    <property type="term" value="P:L-alanine catabolic process"/>
    <property type="evidence" value="ECO:0007669"/>
    <property type="project" value="InterPro"/>
</dbReference>
<reference evidence="7" key="1">
    <citation type="submission" date="2017-05" db="EMBL/GenBank/DDBJ databases">
        <authorList>
            <person name="Sharma S."/>
            <person name="Sidhu C."/>
            <person name="Pinnaka A.K."/>
        </authorList>
    </citation>
    <scope>NUCLEOTIDE SEQUENCE [LARGE SCALE GENOMIC DNA]</scope>
    <source>
        <strain evidence="7">AK93</strain>
    </source>
</reference>
<sequence length="362" mass="37599">MRIAVPKERKPHEGRVALTPELCRQLINEGANVVLEVGAGQSSGYPDQSYADAGARLERNAEALWREADLVLKVKEPLADEVARLQSGQVLFCYLHLAAAPWLAEALCRSGATAVAFETVTAEHGDSLPLLAPMSAIAGRLAAQVGATLLHSPQGGRGVLLGGIPGVTRGRVVVLGAGHAGWHASHTLAGLGAEVVAFDLKPERLDVVQAIGPNVTGLYAHSAAIEAAVKEADLVIGAVLVPGGRAPIVVSEACVKTMLPGAVICDIAVDQGGCIATTRATDYEQPTYRVHDVVHFAVTNMPGAVARTASQALASRLAPYLLRLLEPEWENDSGLASGINVKAGRLVHPAVAAAVADAKKRG</sequence>
<evidence type="ECO:0000256" key="2">
    <source>
        <dbReference type="ARBA" id="ARBA00012897"/>
    </source>
</evidence>
<evidence type="ECO:0000313" key="7">
    <source>
        <dbReference type="Proteomes" id="UP000256763"/>
    </source>
</evidence>
<dbReference type="InterPro" id="IPR008141">
    <property type="entry name" value="Ala_DH"/>
</dbReference>
<dbReference type="SUPFAM" id="SSF52283">
    <property type="entry name" value="Formate/glycerate dehydrogenase catalytic domain-like"/>
    <property type="match status" value="1"/>
</dbReference>
<dbReference type="RefSeq" id="WP_116302593.1">
    <property type="nucleotide sequence ID" value="NZ_NFZV01000012.1"/>
</dbReference>
<dbReference type="CDD" id="cd05305">
    <property type="entry name" value="L-AlaDH"/>
    <property type="match status" value="1"/>
</dbReference>